<comment type="caution">
    <text evidence="2">The sequence shown here is derived from an EMBL/GenBank/DDBJ whole genome shotgun (WGS) entry which is preliminary data.</text>
</comment>
<evidence type="ECO:0000313" key="3">
    <source>
        <dbReference type="Proteomes" id="UP001055105"/>
    </source>
</evidence>
<name>A0AA37KKC4_9BACT</name>
<dbReference type="InterPro" id="IPR025485">
    <property type="entry name" value="DUF4377"/>
</dbReference>
<evidence type="ECO:0000313" key="2">
    <source>
        <dbReference type="EMBL" id="GKI17436.1"/>
    </source>
</evidence>
<evidence type="ECO:0000259" key="1">
    <source>
        <dbReference type="Pfam" id="PF14302"/>
    </source>
</evidence>
<feature type="domain" description="DUF4377" evidence="1">
    <location>
        <begin position="144"/>
        <end position="173"/>
    </location>
</feature>
<dbReference type="RefSeq" id="WP_244075975.1">
    <property type="nucleotide sequence ID" value="NZ_AP025581.1"/>
</dbReference>
<reference evidence="2" key="1">
    <citation type="submission" date="2022-01" db="EMBL/GenBank/DDBJ databases">
        <title>Novel bile acid biosynthetic pathways are enriched in the microbiome of centenarians.</title>
        <authorList>
            <person name="Sato Y."/>
            <person name="Atarashi K."/>
            <person name="Plichta R.D."/>
            <person name="Arai Y."/>
            <person name="Sasajima S."/>
            <person name="Kearney M.S."/>
            <person name="Suda W."/>
            <person name="Takeshita K."/>
            <person name="Sasaki T."/>
            <person name="Okamoto S."/>
            <person name="Skelly N.A."/>
            <person name="Okamura Y."/>
            <person name="Vlamakis H."/>
            <person name="Li Y."/>
            <person name="Tanoue T."/>
            <person name="Takei H."/>
            <person name="Nittono H."/>
            <person name="Narushima S."/>
            <person name="Irie J."/>
            <person name="Itoh H."/>
            <person name="Moriya K."/>
            <person name="Sugiura Y."/>
            <person name="Suematsu M."/>
            <person name="Moritoki N."/>
            <person name="Shibata S."/>
            <person name="Littman R.D."/>
            <person name="Fischbach A.M."/>
            <person name="Uwamino Y."/>
            <person name="Inoue T."/>
            <person name="Honda A."/>
            <person name="Hattori M."/>
            <person name="Murai T."/>
            <person name="Xavier J.R."/>
            <person name="Hirose N."/>
            <person name="Honda K."/>
        </authorList>
    </citation>
    <scope>NUCLEOTIDE SEQUENCE</scope>
    <source>
        <strain evidence="2">CE91-St16</strain>
    </source>
</reference>
<feature type="domain" description="DUF4377" evidence="1">
    <location>
        <begin position="31"/>
        <end position="105"/>
    </location>
</feature>
<sequence length="200" mass="23009">MRKYIILLFISAFALGACDKNDDYTVREWTVASQLGISHGFHTLQPVLLVKANDDTSWRAVYEGIEGFDYEPGYEYKLRIKAKQLAKPPQDASSVRYSLLELISKTPARSNIPDSYYPTFTMEVAPEPVSYYGELYLSVRFPEVGLNDWQRWPFRIEGFDYEQGYSYKLKVGTSVVGVDEGYYTVQYSVLEMLDKQPAQE</sequence>
<dbReference type="Proteomes" id="UP001055105">
    <property type="component" value="Unassembled WGS sequence"/>
</dbReference>
<gene>
    <name evidence="2" type="ORF">CE91St16_03440</name>
</gene>
<organism evidence="2 3">
    <name type="scientific">Alistipes finegoldii</name>
    <dbReference type="NCBI Taxonomy" id="214856"/>
    <lineage>
        <taxon>Bacteria</taxon>
        <taxon>Pseudomonadati</taxon>
        <taxon>Bacteroidota</taxon>
        <taxon>Bacteroidia</taxon>
        <taxon>Bacteroidales</taxon>
        <taxon>Rikenellaceae</taxon>
        <taxon>Alistipes</taxon>
    </lineage>
</organism>
<dbReference type="EMBL" id="BQOL01000001">
    <property type="protein sequence ID" value="GKI17436.1"/>
    <property type="molecule type" value="Genomic_DNA"/>
</dbReference>
<dbReference type="AlphaFoldDB" id="A0AA37KKC4"/>
<dbReference type="Pfam" id="PF14302">
    <property type="entry name" value="DUF4377"/>
    <property type="match status" value="2"/>
</dbReference>
<accession>A0AA37KKC4</accession>
<protein>
    <recommendedName>
        <fullName evidence="1">DUF4377 domain-containing protein</fullName>
    </recommendedName>
</protein>
<proteinExistence type="predicted"/>
<dbReference type="PROSITE" id="PS51257">
    <property type="entry name" value="PROKAR_LIPOPROTEIN"/>
    <property type="match status" value="1"/>
</dbReference>